<dbReference type="AlphaFoldDB" id="A0AA47B3V7"/>
<dbReference type="RefSeq" id="WP_046327834.1">
    <property type="nucleotide sequence ID" value="NZ_CP084389.1"/>
</dbReference>
<dbReference type="SFLD" id="SFLDG01140">
    <property type="entry name" value="C2.B:_Phosphomannomutase_and_P"/>
    <property type="match status" value="1"/>
</dbReference>
<dbReference type="InterPro" id="IPR000150">
    <property type="entry name" value="Cof"/>
</dbReference>
<dbReference type="InterPro" id="IPR023214">
    <property type="entry name" value="HAD_sf"/>
</dbReference>
<dbReference type="SFLD" id="SFLDS00003">
    <property type="entry name" value="Haloacid_Dehalogenase"/>
    <property type="match status" value="1"/>
</dbReference>
<sequence>MAKLIFSDIDGTLINSKQEVTPKTKLAIRQQIIKGNVFIPVSARMPQAIMTVAGQITKSCPMVAYNGALVLDEMGQPLNSYFMTAAKAAEICTYIESKNNGVVWNVYSGYNWYYFPGNNNRRVKNEEAIVRVKAQPSSIAEVKKLKGVHKILLMGAPELLDATQKDLQGLYPEFYIVKSASNLLEVVVKGVSKGQGARAIAQEFGVDLKDCWAFGDNYNDEKMLEAVGHPVIMGNAPENLKKKFRTTLDNNHDGIALILNQLN</sequence>
<dbReference type="GO" id="GO:0000287">
    <property type="term" value="F:magnesium ion binding"/>
    <property type="evidence" value="ECO:0007669"/>
    <property type="project" value="TreeGrafter"/>
</dbReference>
<dbReference type="GO" id="GO:0016791">
    <property type="term" value="F:phosphatase activity"/>
    <property type="evidence" value="ECO:0007669"/>
    <property type="project" value="TreeGrafter"/>
</dbReference>
<accession>A0AA47B3V7</accession>
<dbReference type="InterPro" id="IPR036412">
    <property type="entry name" value="HAD-like_sf"/>
</dbReference>
<keyword evidence="1" id="KW-0378">Hydrolase</keyword>
<dbReference type="PANTHER" id="PTHR10000:SF8">
    <property type="entry name" value="HAD SUPERFAMILY HYDROLASE-LIKE, TYPE 3"/>
    <property type="match status" value="1"/>
</dbReference>
<reference evidence="1" key="1">
    <citation type="submission" date="2021-09" db="EMBL/GenBank/DDBJ databases">
        <title>Lactobacillus species from Apis mellifera, Switzerland.</title>
        <authorList>
            <person name="Pfister J."/>
            <person name="Brown A."/>
            <person name="Neumann P."/>
            <person name="Collaud A."/>
            <person name="Retschnig G."/>
            <person name="Perreten V."/>
        </authorList>
    </citation>
    <scope>NUCLEOTIDE SEQUENCE</scope>
    <source>
        <strain evidence="1">IBH002</strain>
    </source>
</reference>
<keyword evidence="2" id="KW-1185">Reference proteome</keyword>
<dbReference type="CDD" id="cd07516">
    <property type="entry name" value="HAD_Pase"/>
    <property type="match status" value="1"/>
</dbReference>
<dbReference type="NCBIfam" id="TIGR00099">
    <property type="entry name" value="Cof-subfamily"/>
    <property type="match status" value="1"/>
</dbReference>
<dbReference type="PROSITE" id="PS01229">
    <property type="entry name" value="COF_2"/>
    <property type="match status" value="1"/>
</dbReference>
<proteinExistence type="predicted"/>
<evidence type="ECO:0000313" key="1">
    <source>
        <dbReference type="EMBL" id="UZX29652.1"/>
    </source>
</evidence>
<name>A0AA47B3V7_9LACO</name>
<dbReference type="Gene3D" id="3.40.50.1000">
    <property type="entry name" value="HAD superfamily/HAD-like"/>
    <property type="match status" value="1"/>
</dbReference>
<gene>
    <name evidence="1" type="ORF">LDX53_08795</name>
</gene>
<organism evidence="1 2">
    <name type="scientific">Lactobacillus helsingborgensis</name>
    <dbReference type="NCBI Taxonomy" id="1218494"/>
    <lineage>
        <taxon>Bacteria</taxon>
        <taxon>Bacillati</taxon>
        <taxon>Bacillota</taxon>
        <taxon>Bacilli</taxon>
        <taxon>Lactobacillales</taxon>
        <taxon>Lactobacillaceae</taxon>
        <taxon>Lactobacillus</taxon>
    </lineage>
</organism>
<dbReference type="Proteomes" id="UP001164557">
    <property type="component" value="Chromosome"/>
</dbReference>
<protein>
    <submittedName>
        <fullName evidence="1">Cof-type HAD-IIB family hydrolase</fullName>
    </submittedName>
</protein>
<dbReference type="EMBL" id="CP084389">
    <property type="protein sequence ID" value="UZX29652.1"/>
    <property type="molecule type" value="Genomic_DNA"/>
</dbReference>
<dbReference type="Gene3D" id="3.30.1240.10">
    <property type="match status" value="1"/>
</dbReference>
<dbReference type="PANTHER" id="PTHR10000">
    <property type="entry name" value="PHOSPHOSERINE PHOSPHATASE"/>
    <property type="match status" value="1"/>
</dbReference>
<dbReference type="NCBIfam" id="TIGR01484">
    <property type="entry name" value="HAD-SF-IIB"/>
    <property type="match status" value="1"/>
</dbReference>
<dbReference type="GO" id="GO:0005829">
    <property type="term" value="C:cytosol"/>
    <property type="evidence" value="ECO:0007669"/>
    <property type="project" value="TreeGrafter"/>
</dbReference>
<dbReference type="SUPFAM" id="SSF56784">
    <property type="entry name" value="HAD-like"/>
    <property type="match status" value="1"/>
</dbReference>
<evidence type="ECO:0000313" key="2">
    <source>
        <dbReference type="Proteomes" id="UP001164557"/>
    </source>
</evidence>
<dbReference type="InterPro" id="IPR006379">
    <property type="entry name" value="HAD-SF_hydro_IIB"/>
</dbReference>
<dbReference type="Pfam" id="PF08282">
    <property type="entry name" value="Hydrolase_3"/>
    <property type="match status" value="1"/>
</dbReference>